<comment type="subcellular location">
    <subcellularLocation>
        <location evidence="1">Cell envelope</location>
    </subcellularLocation>
</comment>
<keyword evidence="4" id="KW-0732">Signal</keyword>
<keyword evidence="3" id="KW-0813">Transport</keyword>
<evidence type="ECO:0000256" key="4">
    <source>
        <dbReference type="ARBA" id="ARBA00022729"/>
    </source>
</evidence>
<dbReference type="PROSITE" id="PS50983">
    <property type="entry name" value="FE_B12_PBP"/>
    <property type="match status" value="1"/>
</dbReference>
<evidence type="ECO:0000256" key="3">
    <source>
        <dbReference type="ARBA" id="ARBA00022448"/>
    </source>
</evidence>
<protein>
    <submittedName>
        <fullName evidence="7">Iron-siderophore ABC transporter substrate-binding protein</fullName>
    </submittedName>
</protein>
<dbReference type="PANTHER" id="PTHR30532:SF1">
    <property type="entry name" value="IRON(3+)-HYDROXAMATE-BINDING PROTEIN FHUD"/>
    <property type="match status" value="1"/>
</dbReference>
<evidence type="ECO:0000256" key="2">
    <source>
        <dbReference type="ARBA" id="ARBA00008814"/>
    </source>
</evidence>
<feature type="domain" description="Fe/B12 periplasmic-binding" evidence="6">
    <location>
        <begin position="42"/>
        <end position="309"/>
    </location>
</feature>
<sequence>MRGRHRGRGERREREEAGDTTTGAITVDTAQGTVSLDKPATKVVTLEWTYAEELVALGLAPVGNADNKGYGTWITAEGAALPAQVTDVGSRNEPSLEKIKALQPDLIVIDNDRSKANLKQLQAIAPVLSFTYTTKPQLATMKKNFTELAKAVGKADEAAEVNARIDAKAADLKGRLDKAGKGGLKYALAQGFTANGAASIRMLTDDAIAPQVLGLAGLKNGWKGQSDTWGMTTVGVEGLTQVEKDATFLYVAADNDNPFTGDLAGNAVWKGLPFVTNGKALPLDPGTWLFGGPLSAQHILDETGKALKV</sequence>
<dbReference type="EMBL" id="CP133762">
    <property type="protein sequence ID" value="WMX48337.1"/>
    <property type="molecule type" value="Genomic_DNA"/>
</dbReference>
<evidence type="ECO:0000256" key="1">
    <source>
        <dbReference type="ARBA" id="ARBA00004196"/>
    </source>
</evidence>
<evidence type="ECO:0000313" key="8">
    <source>
        <dbReference type="Proteomes" id="UP001250858"/>
    </source>
</evidence>
<dbReference type="Proteomes" id="UP001250858">
    <property type="component" value="Chromosome"/>
</dbReference>
<name>A0ABY9S1M9_9ACTN</name>
<dbReference type="PANTHER" id="PTHR30532">
    <property type="entry name" value="IRON III DICITRATE-BINDING PERIPLASMIC PROTEIN"/>
    <property type="match status" value="1"/>
</dbReference>
<reference evidence="7 8" key="1">
    <citation type="submission" date="2023-09" db="EMBL/GenBank/DDBJ databases">
        <title>Complete genome of Streptomyces roseicoloratus T14.</title>
        <authorList>
            <person name="Bashizi T."/>
            <person name="Kim M.-J."/>
            <person name="Lee G."/>
            <person name="Tagele S.B."/>
            <person name="Shin J.-H."/>
        </authorList>
    </citation>
    <scope>NUCLEOTIDE SEQUENCE [LARGE SCALE GENOMIC DNA]</scope>
    <source>
        <strain evidence="7 8">T14</strain>
    </source>
</reference>
<feature type="region of interest" description="Disordered" evidence="5">
    <location>
        <begin position="1"/>
        <end position="25"/>
    </location>
</feature>
<dbReference type="InterPro" id="IPR002491">
    <property type="entry name" value="ABC_transptr_periplasmic_BD"/>
</dbReference>
<comment type="similarity">
    <text evidence="2">Belongs to the bacterial solute-binding protein 8 family.</text>
</comment>
<organism evidence="7 8">
    <name type="scientific">Streptomyces roseicoloratus</name>
    <dbReference type="NCBI Taxonomy" id="2508722"/>
    <lineage>
        <taxon>Bacteria</taxon>
        <taxon>Bacillati</taxon>
        <taxon>Actinomycetota</taxon>
        <taxon>Actinomycetes</taxon>
        <taxon>Kitasatosporales</taxon>
        <taxon>Streptomycetaceae</taxon>
        <taxon>Streptomyces</taxon>
    </lineage>
</organism>
<evidence type="ECO:0000259" key="6">
    <source>
        <dbReference type="PROSITE" id="PS50983"/>
    </source>
</evidence>
<gene>
    <name evidence="7" type="ORF">RGF97_30980</name>
</gene>
<dbReference type="PRINTS" id="PR01715">
    <property type="entry name" value="FERRIBNDNGPP"/>
</dbReference>
<keyword evidence="8" id="KW-1185">Reference proteome</keyword>
<evidence type="ECO:0000313" key="7">
    <source>
        <dbReference type="EMBL" id="WMX48337.1"/>
    </source>
</evidence>
<evidence type="ECO:0000256" key="5">
    <source>
        <dbReference type="SAM" id="MobiDB-lite"/>
    </source>
</evidence>
<dbReference type="RefSeq" id="WP_309549851.1">
    <property type="nucleotide sequence ID" value="NZ_CP133762.1"/>
</dbReference>
<dbReference type="SUPFAM" id="SSF53807">
    <property type="entry name" value="Helical backbone' metal receptor"/>
    <property type="match status" value="1"/>
</dbReference>
<dbReference type="Gene3D" id="3.40.50.1980">
    <property type="entry name" value="Nitrogenase molybdenum iron protein domain"/>
    <property type="match status" value="2"/>
</dbReference>
<dbReference type="CDD" id="cd01146">
    <property type="entry name" value="FhuD"/>
    <property type="match status" value="1"/>
</dbReference>
<dbReference type="InterPro" id="IPR051313">
    <property type="entry name" value="Bact_iron-sidero_bind"/>
</dbReference>
<proteinExistence type="inferred from homology"/>
<dbReference type="Pfam" id="PF01497">
    <property type="entry name" value="Peripla_BP_2"/>
    <property type="match status" value="1"/>
</dbReference>
<accession>A0ABY9S1M9</accession>